<keyword evidence="1" id="KW-0812">Transmembrane</keyword>
<gene>
    <name evidence="2" type="primary">ATP8</name>
</gene>
<accession>A0A077UQI8</accession>
<keyword evidence="1" id="KW-0472">Membrane</keyword>
<keyword evidence="1" id="KW-1133">Transmembrane helix</keyword>
<organism evidence="2">
    <name type="scientific">Xenophyes cascus</name>
    <dbReference type="NCBI Taxonomy" id="984453"/>
    <lineage>
        <taxon>Eukaryota</taxon>
        <taxon>Metazoa</taxon>
        <taxon>Ecdysozoa</taxon>
        <taxon>Arthropoda</taxon>
        <taxon>Hexapoda</taxon>
        <taxon>Insecta</taxon>
        <taxon>Pterygota</taxon>
        <taxon>Neoptera</taxon>
        <taxon>Paraneoptera</taxon>
        <taxon>Hemiptera</taxon>
        <taxon>Coleorrhyncha</taxon>
        <taxon>Peloridiidae</taxon>
        <taxon>Xenophyes</taxon>
    </lineage>
</organism>
<name>A0A077UQI8_9HEMI</name>
<evidence type="ECO:0000313" key="2">
    <source>
        <dbReference type="EMBL" id="CDR49929.1"/>
    </source>
</evidence>
<dbReference type="EMBL" id="LK054492">
    <property type="protein sequence ID" value="CDR49929.1"/>
    <property type="molecule type" value="Genomic_DNA"/>
</dbReference>
<sequence>MPQMYPLPAMALYIYMMLILFYLLPYMYFMKTPTLNLPSFKHTCKMSLSW</sequence>
<keyword evidence="2" id="KW-0496">Mitochondrion</keyword>
<reference evidence="2" key="1">
    <citation type="journal article" date="2014" name="Genome Biol. Evol.">
        <title>Small but powerful, the primary endosymbiont of moss bugs, Candidatus Evansia muelleri, holds a reduced genome with large biosynthetic capabilities.</title>
        <authorList>
            <person name="Santos-Garcia D."/>
            <person name="Moya A."/>
            <person name="Latorre A."/>
            <person name="Gibbs G."/>
            <person name="Hartung V."/>
            <person name="Konrad D."/>
            <person name="Kuechler S.M."/>
            <person name="Silva F.J."/>
        </authorList>
    </citation>
    <scope>NUCLEOTIDE SEQUENCE</scope>
    <source>
        <strain evidence="2">OF</strain>
    </source>
</reference>
<geneLocation type="mitochondrion" evidence="2"/>
<proteinExistence type="predicted"/>
<feature type="transmembrane region" description="Helical" evidence="1">
    <location>
        <begin position="12"/>
        <end position="29"/>
    </location>
</feature>
<evidence type="ECO:0000256" key="1">
    <source>
        <dbReference type="SAM" id="Phobius"/>
    </source>
</evidence>
<dbReference type="AlphaFoldDB" id="A0A077UQI8"/>
<protein>
    <submittedName>
        <fullName evidence="2">ATP synthase protein 8</fullName>
    </submittedName>
</protein>